<dbReference type="Proteomes" id="UP000324255">
    <property type="component" value="Unassembled WGS sequence"/>
</dbReference>
<gene>
    <name evidence="2" type="ORF">F3I20_23470</name>
</gene>
<evidence type="ECO:0000313" key="3">
    <source>
        <dbReference type="Proteomes" id="UP000324255"/>
    </source>
</evidence>
<dbReference type="EMBL" id="VWVM01000039">
    <property type="protein sequence ID" value="KAA6117909.1"/>
    <property type="molecule type" value="Genomic_DNA"/>
</dbReference>
<proteinExistence type="predicted"/>
<name>A0AB34CC40_9GAMM</name>
<comment type="caution">
    <text evidence="2">The sequence shown here is derived from an EMBL/GenBank/DDBJ whole genome shotgun (WGS) entry which is preliminary data.</text>
</comment>
<dbReference type="RefSeq" id="WP_150015940.1">
    <property type="nucleotide sequence ID" value="NZ_VWVM01000039.1"/>
</dbReference>
<dbReference type="InterPro" id="IPR016584">
    <property type="entry name" value="MeTrfase_VrtF"/>
</dbReference>
<dbReference type="Gene3D" id="3.40.50.150">
    <property type="entry name" value="Vaccinia Virus protein VP39"/>
    <property type="match status" value="1"/>
</dbReference>
<evidence type="ECO:0000313" key="2">
    <source>
        <dbReference type="EMBL" id="KAA6117909.1"/>
    </source>
</evidence>
<keyword evidence="2" id="KW-0808">Transferase</keyword>
<reference evidence="2 3" key="1">
    <citation type="submission" date="2019-09" db="EMBL/GenBank/DDBJ databases">
        <title>Genomic diversity of phyloplane-associated Pantoea species in Pakistan cotton crop.</title>
        <authorList>
            <person name="Tufail M.R."/>
            <person name="Cook D.R."/>
        </authorList>
    </citation>
    <scope>NUCLEOTIDE SEQUENCE [LARGE SCALE GENOMIC DNA]</scope>
    <source>
        <strain evidence="2 3">B_8</strain>
    </source>
</reference>
<dbReference type="GO" id="GO:0032259">
    <property type="term" value="P:methylation"/>
    <property type="evidence" value="ECO:0007669"/>
    <property type="project" value="UniProtKB-KW"/>
</dbReference>
<keyword evidence="2" id="KW-0489">Methyltransferase</keyword>
<feature type="domain" description="Methyltransferase type 12" evidence="1">
    <location>
        <begin position="54"/>
        <end position="152"/>
    </location>
</feature>
<protein>
    <submittedName>
        <fullName evidence="2">Class I SAM-dependent methyltransferase</fullName>
    </submittedName>
</protein>
<dbReference type="Pfam" id="PF08242">
    <property type="entry name" value="Methyltransf_12"/>
    <property type="match status" value="1"/>
</dbReference>
<dbReference type="InterPro" id="IPR029063">
    <property type="entry name" value="SAM-dependent_MTases_sf"/>
</dbReference>
<dbReference type="SUPFAM" id="SSF53335">
    <property type="entry name" value="S-adenosyl-L-methionine-dependent methyltransferases"/>
    <property type="match status" value="1"/>
</dbReference>
<organism evidence="2 3">
    <name type="scientific">Candidatus Pantoea gossypiicola</name>
    <dbReference type="NCBI Taxonomy" id="2608008"/>
    <lineage>
        <taxon>Bacteria</taxon>
        <taxon>Pseudomonadati</taxon>
        <taxon>Pseudomonadota</taxon>
        <taxon>Gammaproteobacteria</taxon>
        <taxon>Enterobacterales</taxon>
        <taxon>Erwiniaceae</taxon>
        <taxon>Pantoea</taxon>
    </lineage>
</organism>
<dbReference type="InterPro" id="IPR013217">
    <property type="entry name" value="Methyltransf_12"/>
</dbReference>
<evidence type="ECO:0000259" key="1">
    <source>
        <dbReference type="Pfam" id="PF08242"/>
    </source>
</evidence>
<dbReference type="AlphaFoldDB" id="A0AB34CC40"/>
<accession>A0AB34CC40</accession>
<dbReference type="PIRSF" id="PIRSF011491">
    <property type="entry name" value="Mtase_YbcY_prd"/>
    <property type="match status" value="1"/>
</dbReference>
<keyword evidence="3" id="KW-1185">Reference proteome</keyword>
<sequence length="220" mass="24568">MEFDSQKGAQVYTPLSLKIYDWWVLNISNTYAWQCRTRPILLDHFQKFMGENHMDIGVGTGFYLSHTSKKPQNFTLLDLNPNSLKSTSERIVPQFTVRSIQHDVFMPLPADLNNSFDSVSMFYLLHCLPGSMNTKEIVISNAASALKADGTLYGATILGSGVTHNKFGTKLMCLYNKKGIFNNWQDSADGLRAALDAHFREVDVKVCGTVALFSASGKIE</sequence>
<dbReference type="GO" id="GO:0008168">
    <property type="term" value="F:methyltransferase activity"/>
    <property type="evidence" value="ECO:0007669"/>
    <property type="project" value="UniProtKB-KW"/>
</dbReference>